<dbReference type="PROSITE" id="PS50893">
    <property type="entry name" value="ABC_TRANSPORTER_2"/>
    <property type="match status" value="1"/>
</dbReference>
<reference evidence="4 5" key="1">
    <citation type="journal article" date="2009" name="Int. J. Syst. Evol. Microbiol.">
        <title>Janibacter hoylei sp. nov., Bacillus isronensis sp. nov. and Bacillus aryabhattai sp. nov., isolated from cryotubes used for collecting air from the upper atmosphere.</title>
        <authorList>
            <person name="Shivaji S."/>
            <person name="Chaturvedi P."/>
            <person name="Begum Z."/>
            <person name="Pindi P.K."/>
            <person name="Manorama R."/>
            <person name="Padmanaban D.A."/>
            <person name="Shouche Y.S."/>
            <person name="Pawar S."/>
            <person name="Vaishampayan P."/>
            <person name="Dutt C.B."/>
            <person name="Datta G.N."/>
            <person name="Manchanda R.K."/>
            <person name="Rao U.R."/>
            <person name="Bhargava P.M."/>
            <person name="Narlikar J.V."/>
        </authorList>
    </citation>
    <scope>NUCLEOTIDE SEQUENCE [LARGE SCALE GENOMIC DNA]</scope>
    <source>
        <strain evidence="4 5">PVAS-1</strain>
    </source>
</reference>
<dbReference type="InterPro" id="IPR003439">
    <property type="entry name" value="ABC_transporter-like_ATP-bd"/>
</dbReference>
<keyword evidence="2" id="KW-0067">ATP-binding</keyword>
<dbReference type="EMBL" id="PIPF01000005">
    <property type="protein sequence ID" value="RWU84219.1"/>
    <property type="molecule type" value="Genomic_DNA"/>
</dbReference>
<organism evidence="4 5">
    <name type="scientific">Janibacter hoylei PVAS-1</name>
    <dbReference type="NCBI Taxonomy" id="1210046"/>
    <lineage>
        <taxon>Bacteria</taxon>
        <taxon>Bacillati</taxon>
        <taxon>Actinomycetota</taxon>
        <taxon>Actinomycetes</taxon>
        <taxon>Micrococcales</taxon>
        <taxon>Intrasporangiaceae</taxon>
        <taxon>Janibacter</taxon>
    </lineage>
</organism>
<keyword evidence="5" id="KW-1185">Reference proteome</keyword>
<feature type="domain" description="ABC transporter" evidence="3">
    <location>
        <begin position="3"/>
        <end position="228"/>
    </location>
</feature>
<dbReference type="PANTHER" id="PTHR43158:SF2">
    <property type="entry name" value="SKFA PEPTIDE EXPORT ATP-BINDING PROTEIN SKFE"/>
    <property type="match status" value="1"/>
</dbReference>
<gene>
    <name evidence="4" type="ORF">CWN80_05155</name>
</gene>
<keyword evidence="1" id="KW-0547">Nucleotide-binding</keyword>
<dbReference type="SMART" id="SM00382">
    <property type="entry name" value="AAA"/>
    <property type="match status" value="1"/>
</dbReference>
<comment type="caution">
    <text evidence="4">The sequence shown here is derived from an EMBL/GenBank/DDBJ whole genome shotgun (WGS) entry which is preliminary data.</text>
</comment>
<dbReference type="AlphaFoldDB" id="A0A444B715"/>
<dbReference type="InterPro" id="IPR003593">
    <property type="entry name" value="AAA+_ATPase"/>
</dbReference>
<dbReference type="Gene3D" id="3.40.50.300">
    <property type="entry name" value="P-loop containing nucleotide triphosphate hydrolases"/>
    <property type="match status" value="1"/>
</dbReference>
<evidence type="ECO:0000256" key="1">
    <source>
        <dbReference type="ARBA" id="ARBA00022741"/>
    </source>
</evidence>
<protein>
    <recommendedName>
        <fullName evidence="3">ABC transporter domain-containing protein</fullName>
    </recommendedName>
</protein>
<dbReference type="RefSeq" id="WP_128276987.1">
    <property type="nucleotide sequence ID" value="NZ_PIPF01000005.1"/>
</dbReference>
<evidence type="ECO:0000259" key="3">
    <source>
        <dbReference type="PROSITE" id="PS50893"/>
    </source>
</evidence>
<accession>A0A444B715</accession>
<dbReference type="SUPFAM" id="SSF52540">
    <property type="entry name" value="P-loop containing nucleoside triphosphate hydrolases"/>
    <property type="match status" value="1"/>
</dbReference>
<dbReference type="Pfam" id="PF00005">
    <property type="entry name" value="ABC_tran"/>
    <property type="match status" value="1"/>
</dbReference>
<dbReference type="InterPro" id="IPR017871">
    <property type="entry name" value="ABC_transporter-like_CS"/>
</dbReference>
<name>A0A444B715_9MICO</name>
<dbReference type="GO" id="GO:0016887">
    <property type="term" value="F:ATP hydrolysis activity"/>
    <property type="evidence" value="ECO:0007669"/>
    <property type="project" value="InterPro"/>
</dbReference>
<dbReference type="GO" id="GO:0005524">
    <property type="term" value="F:ATP binding"/>
    <property type="evidence" value="ECO:0007669"/>
    <property type="project" value="UniProtKB-KW"/>
</dbReference>
<dbReference type="PANTHER" id="PTHR43158">
    <property type="entry name" value="SKFA PEPTIDE EXPORT ATP-BINDING PROTEIN SKFE"/>
    <property type="match status" value="1"/>
</dbReference>
<evidence type="ECO:0000256" key="2">
    <source>
        <dbReference type="ARBA" id="ARBA00022840"/>
    </source>
</evidence>
<dbReference type="InterPro" id="IPR027417">
    <property type="entry name" value="P-loop_NTPase"/>
</dbReference>
<evidence type="ECO:0000313" key="4">
    <source>
        <dbReference type="EMBL" id="RWU84219.1"/>
    </source>
</evidence>
<dbReference type="PROSITE" id="PS00211">
    <property type="entry name" value="ABC_TRANSPORTER_1"/>
    <property type="match status" value="1"/>
</dbReference>
<evidence type="ECO:0000313" key="5">
    <source>
        <dbReference type="Proteomes" id="UP000288711"/>
    </source>
</evidence>
<proteinExistence type="predicted"/>
<sequence length="239" mass="26124">MLLSLEDVTVRRGRRDVLKGLSWAPPSTGRTLLLGRNGAGKTTTLKVASGALRPRTGTVEIDGERPRARELRRRVSMMQQSISSVPKLTVVEQVAFAAWLGGRSKSEARTAAREAISQVDLLHKIDDDPSRLSGGELRRVGLAEALARPSEIILLDEPTAGLDPRQRARFRDLLLNLDRPAVLSTHQLDDVDELFTAVSVLEEGRIVFSGSIEDYLRLGHGRDVARRAESAFASLTGDA</sequence>
<dbReference type="Proteomes" id="UP000288711">
    <property type="component" value="Unassembled WGS sequence"/>
</dbReference>